<evidence type="ECO:0000256" key="2">
    <source>
        <dbReference type="ARBA" id="ARBA00022448"/>
    </source>
</evidence>
<keyword evidence="5 8" id="KW-0812">Transmembrane</keyword>
<feature type="transmembrane region" description="Helical" evidence="8">
    <location>
        <begin position="171"/>
        <end position="191"/>
    </location>
</feature>
<dbReference type="PROSITE" id="PS50928">
    <property type="entry name" value="ABC_TM1"/>
    <property type="match status" value="1"/>
</dbReference>
<evidence type="ECO:0000256" key="8">
    <source>
        <dbReference type="RuleBase" id="RU363032"/>
    </source>
</evidence>
<dbReference type="InterPro" id="IPR000515">
    <property type="entry name" value="MetI-like"/>
</dbReference>
<dbReference type="GO" id="GO:0005886">
    <property type="term" value="C:plasma membrane"/>
    <property type="evidence" value="ECO:0007669"/>
    <property type="project" value="UniProtKB-SubCell"/>
</dbReference>
<comment type="similarity">
    <text evidence="8">Belongs to the binding-protein-dependent transport system permease family.</text>
</comment>
<keyword evidence="7 8" id="KW-0472">Membrane</keyword>
<dbReference type="AlphaFoldDB" id="A0A345HKJ0"/>
<accession>A0A345HKJ0</accession>
<dbReference type="Gene3D" id="1.10.3720.10">
    <property type="entry name" value="MetI-like"/>
    <property type="match status" value="1"/>
</dbReference>
<feature type="transmembrane region" description="Helical" evidence="8">
    <location>
        <begin position="44"/>
        <end position="69"/>
    </location>
</feature>
<evidence type="ECO:0000256" key="3">
    <source>
        <dbReference type="ARBA" id="ARBA00022475"/>
    </source>
</evidence>
<reference evidence="12" key="1">
    <citation type="submission" date="2018-07" db="EMBL/GenBank/DDBJ databases">
        <authorList>
            <person name="Zhao J."/>
        </authorList>
    </citation>
    <scope>NUCLEOTIDE SEQUENCE [LARGE SCALE GENOMIC DNA]</scope>
    <source>
        <strain evidence="12">GSSD-12</strain>
    </source>
</reference>
<dbReference type="Pfam" id="PF00528">
    <property type="entry name" value="BPD_transp_1"/>
    <property type="match status" value="1"/>
</dbReference>
<evidence type="ECO:0000313" key="11">
    <source>
        <dbReference type="EMBL" id="AXG77214.1"/>
    </source>
</evidence>
<organism evidence="11 12">
    <name type="scientific">Streptomyces paludis</name>
    <dbReference type="NCBI Taxonomy" id="2282738"/>
    <lineage>
        <taxon>Bacteria</taxon>
        <taxon>Bacillati</taxon>
        <taxon>Actinomycetota</taxon>
        <taxon>Actinomycetes</taxon>
        <taxon>Kitasatosporales</taxon>
        <taxon>Streptomycetaceae</taxon>
        <taxon>Streptomyces</taxon>
    </lineage>
</organism>
<feature type="domain" description="ABC transmembrane type-1" evidence="10">
    <location>
        <begin position="100"/>
        <end position="288"/>
    </location>
</feature>
<evidence type="ECO:0000259" key="10">
    <source>
        <dbReference type="PROSITE" id="PS50928"/>
    </source>
</evidence>
<evidence type="ECO:0000256" key="9">
    <source>
        <dbReference type="SAM" id="MobiDB-lite"/>
    </source>
</evidence>
<dbReference type="PANTHER" id="PTHR43357">
    <property type="entry name" value="INNER MEMBRANE ABC TRANSPORTER PERMEASE PROTEIN YDCV"/>
    <property type="match status" value="1"/>
</dbReference>
<evidence type="ECO:0000256" key="1">
    <source>
        <dbReference type="ARBA" id="ARBA00004429"/>
    </source>
</evidence>
<proteinExistence type="inferred from homology"/>
<keyword evidence="12" id="KW-1185">Reference proteome</keyword>
<evidence type="ECO:0000256" key="5">
    <source>
        <dbReference type="ARBA" id="ARBA00022692"/>
    </source>
</evidence>
<keyword evidence="3" id="KW-1003">Cell membrane</keyword>
<gene>
    <name evidence="11" type="ORF">DVK44_05415</name>
</gene>
<feature type="transmembrane region" description="Helical" evidence="8">
    <location>
        <begin position="269"/>
        <end position="288"/>
    </location>
</feature>
<keyword evidence="4" id="KW-0997">Cell inner membrane</keyword>
<evidence type="ECO:0000313" key="12">
    <source>
        <dbReference type="Proteomes" id="UP000253868"/>
    </source>
</evidence>
<dbReference type="Proteomes" id="UP000253868">
    <property type="component" value="Chromosome"/>
</dbReference>
<dbReference type="InterPro" id="IPR035906">
    <property type="entry name" value="MetI-like_sf"/>
</dbReference>
<evidence type="ECO:0000256" key="7">
    <source>
        <dbReference type="ARBA" id="ARBA00023136"/>
    </source>
</evidence>
<dbReference type="CDD" id="cd06261">
    <property type="entry name" value="TM_PBP2"/>
    <property type="match status" value="1"/>
</dbReference>
<evidence type="ECO:0000256" key="6">
    <source>
        <dbReference type="ARBA" id="ARBA00022989"/>
    </source>
</evidence>
<dbReference type="RefSeq" id="WP_114658584.1">
    <property type="nucleotide sequence ID" value="NZ_CP031194.1"/>
</dbReference>
<keyword evidence="6 8" id="KW-1133">Transmembrane helix</keyword>
<protein>
    <submittedName>
        <fullName evidence="11">ABC transporter permease</fullName>
    </submittedName>
</protein>
<comment type="subcellular location">
    <subcellularLocation>
        <location evidence="1">Cell inner membrane</location>
        <topology evidence="1">Multi-pass membrane protein</topology>
    </subcellularLocation>
    <subcellularLocation>
        <location evidence="8">Cell membrane</location>
        <topology evidence="8">Multi-pass membrane protein</topology>
    </subcellularLocation>
</comment>
<dbReference type="PANTHER" id="PTHR43357:SF4">
    <property type="entry name" value="INNER MEMBRANE ABC TRANSPORTER PERMEASE PROTEIN YDCV"/>
    <property type="match status" value="1"/>
</dbReference>
<feature type="transmembrane region" description="Helical" evidence="8">
    <location>
        <begin position="102"/>
        <end position="126"/>
    </location>
</feature>
<dbReference type="SUPFAM" id="SSF161098">
    <property type="entry name" value="MetI-like"/>
    <property type="match status" value="1"/>
</dbReference>
<dbReference type="OrthoDB" id="9810794at2"/>
<feature type="region of interest" description="Disordered" evidence="9">
    <location>
        <begin position="1"/>
        <end position="35"/>
    </location>
</feature>
<feature type="transmembrane region" description="Helical" evidence="8">
    <location>
        <begin position="138"/>
        <end position="159"/>
    </location>
</feature>
<name>A0A345HKJ0_9ACTN</name>
<keyword evidence="2 8" id="KW-0813">Transport</keyword>
<evidence type="ECO:0000256" key="4">
    <source>
        <dbReference type="ARBA" id="ARBA00022519"/>
    </source>
</evidence>
<dbReference type="EMBL" id="CP031194">
    <property type="protein sequence ID" value="AXG77214.1"/>
    <property type="molecule type" value="Genomic_DNA"/>
</dbReference>
<sequence>MADTSKVSPDARTAPDTRTSPTSPATPVAPATRTPRALRRAGRIATGLPAAAVFVFLLAPLAVLALSSFNATSSLSFPPKGLSLRWYGEVLSSPDWQASFRLSGVLVLLVVLTTVTIGTLAAYGLVRGNFPGRGVLSGLALAPLMVPEIIIALGLLYYFQGLGLVNTLSGLWLAHSLVALPFVIRTVMVSAQALDPTLERAAASLGAGRARTFLTVTLPLLRPGILAGAVFAAVTSLGEVAVSALVSGSNTTTVPVRIFSAVQFQLDPSVAAVSTLLMLASVVVLVAVDRFTNFSEVL</sequence>
<dbReference type="GO" id="GO:0055085">
    <property type="term" value="P:transmembrane transport"/>
    <property type="evidence" value="ECO:0007669"/>
    <property type="project" value="InterPro"/>
</dbReference>
<feature type="compositionally biased region" description="Low complexity" evidence="9">
    <location>
        <begin position="11"/>
        <end position="35"/>
    </location>
</feature>
<dbReference type="KEGG" id="spad:DVK44_05415"/>